<keyword evidence="5 6" id="KW-0472">Membrane</keyword>
<reference evidence="9" key="1">
    <citation type="submission" date="2021-03" db="EMBL/GenBank/DDBJ databases">
        <title>Genomic Encyclopedia of Type Strains, Phase IV (KMG-IV): sequencing the most valuable type-strain genomes for metagenomic binning, comparative biology and taxonomic classification.</title>
        <authorList>
            <person name="Goeker M."/>
        </authorList>
    </citation>
    <scope>NUCLEOTIDE SEQUENCE</scope>
    <source>
        <strain evidence="9">DSM 23564</strain>
    </source>
</reference>
<organism evidence="9 10">
    <name type="scientific">Halorubrum alkaliphilum</name>
    <dbReference type="NCBI Taxonomy" id="261290"/>
    <lineage>
        <taxon>Archaea</taxon>
        <taxon>Methanobacteriati</taxon>
        <taxon>Methanobacteriota</taxon>
        <taxon>Stenosarchaea group</taxon>
        <taxon>Halobacteria</taxon>
        <taxon>Halobacteriales</taxon>
        <taxon>Haloferacaceae</taxon>
        <taxon>Halorubrum</taxon>
    </lineage>
</organism>
<evidence type="ECO:0000256" key="2">
    <source>
        <dbReference type="ARBA" id="ARBA00022448"/>
    </source>
</evidence>
<accession>A0A8T4GC91</accession>
<dbReference type="InterPro" id="IPR058533">
    <property type="entry name" value="Cation_efflux_TM"/>
</dbReference>
<evidence type="ECO:0000313" key="10">
    <source>
        <dbReference type="Proteomes" id="UP000823588"/>
    </source>
</evidence>
<keyword evidence="4 6" id="KW-1133">Transmembrane helix</keyword>
<evidence type="ECO:0000256" key="3">
    <source>
        <dbReference type="ARBA" id="ARBA00022692"/>
    </source>
</evidence>
<keyword evidence="2" id="KW-0813">Transport</keyword>
<feature type="transmembrane region" description="Helical" evidence="6">
    <location>
        <begin position="106"/>
        <end position="124"/>
    </location>
</feature>
<dbReference type="EMBL" id="JAGGKQ010000005">
    <property type="protein sequence ID" value="MBP1922074.1"/>
    <property type="molecule type" value="Genomic_DNA"/>
</dbReference>
<evidence type="ECO:0000256" key="6">
    <source>
        <dbReference type="SAM" id="Phobius"/>
    </source>
</evidence>
<feature type="domain" description="Cation efflux protein cytoplasmic" evidence="8">
    <location>
        <begin position="235"/>
        <end position="311"/>
    </location>
</feature>
<comment type="subcellular location">
    <subcellularLocation>
        <location evidence="1">Membrane</location>
        <topology evidence="1">Multi-pass membrane protein</topology>
    </subcellularLocation>
</comment>
<dbReference type="InterPro" id="IPR002524">
    <property type="entry name" value="Cation_efflux"/>
</dbReference>
<name>A0A8T4GC91_9EURY</name>
<gene>
    <name evidence="9" type="ORF">J2751_001079</name>
</gene>
<keyword evidence="10" id="KW-1185">Reference proteome</keyword>
<dbReference type="AlphaFoldDB" id="A0A8T4GC91"/>
<dbReference type="PANTHER" id="PTHR43840">
    <property type="entry name" value="MITOCHONDRIAL METAL TRANSPORTER 1-RELATED"/>
    <property type="match status" value="1"/>
</dbReference>
<comment type="caution">
    <text evidence="9">The sequence shown here is derived from an EMBL/GenBank/DDBJ whole genome shotgun (WGS) entry which is preliminary data.</text>
</comment>
<evidence type="ECO:0000256" key="1">
    <source>
        <dbReference type="ARBA" id="ARBA00004141"/>
    </source>
</evidence>
<dbReference type="NCBIfam" id="TIGR01297">
    <property type="entry name" value="CDF"/>
    <property type="match status" value="1"/>
</dbReference>
<dbReference type="Proteomes" id="UP000823588">
    <property type="component" value="Unassembled WGS sequence"/>
</dbReference>
<dbReference type="SUPFAM" id="SSF161111">
    <property type="entry name" value="Cation efflux protein transmembrane domain-like"/>
    <property type="match status" value="1"/>
</dbReference>
<dbReference type="SUPFAM" id="SSF160240">
    <property type="entry name" value="Cation efflux protein cytoplasmic domain-like"/>
    <property type="match status" value="1"/>
</dbReference>
<sequence>MIDDAYRPDAPLKNAGGRVVFMSGSSLAGAKRRFRRAAGVNVAGNAAKIAVEGAAGIAFGSVALLADAAHSVADLVASAVVFVWGGSRYDDADAEHPHGHQRIEPLTALFVGAIIFLLGVVLLRESVLGLLGVPEVSASPVLVGALLFAIADMYVLYWYTTRVNVDLGSTALAALATDCLNDIYTSLAAMVGVIGAFLDLPILDPVAGAVVSLLVMYQGVQIARENVTYLVGAAPPDGDRDRVTEALRSHHAVVGVHDLRVFYDGTELEVEVHVEVDGEMTLRRAHDIETELVTRLRDLDGVGDVHVHLDPSGVGEWKDAAEGRNRY</sequence>
<dbReference type="GO" id="GO:0008324">
    <property type="term" value="F:monoatomic cation transmembrane transporter activity"/>
    <property type="evidence" value="ECO:0007669"/>
    <property type="project" value="InterPro"/>
</dbReference>
<protein>
    <submittedName>
        <fullName evidence="9">Cation diffusion facilitator family transporter</fullName>
    </submittedName>
</protein>
<evidence type="ECO:0000256" key="5">
    <source>
        <dbReference type="ARBA" id="ARBA00023136"/>
    </source>
</evidence>
<feature type="transmembrane region" description="Helical" evidence="6">
    <location>
        <begin position="136"/>
        <end position="159"/>
    </location>
</feature>
<dbReference type="InterPro" id="IPR036837">
    <property type="entry name" value="Cation_efflux_CTD_sf"/>
</dbReference>
<dbReference type="Gene3D" id="1.20.1510.10">
    <property type="entry name" value="Cation efflux protein transmembrane domain"/>
    <property type="match status" value="1"/>
</dbReference>
<keyword evidence="3 6" id="KW-0812">Transmembrane</keyword>
<dbReference type="PANTHER" id="PTHR43840:SF15">
    <property type="entry name" value="MITOCHONDRIAL METAL TRANSPORTER 1-RELATED"/>
    <property type="match status" value="1"/>
</dbReference>
<dbReference type="Pfam" id="PF01545">
    <property type="entry name" value="Cation_efflux"/>
    <property type="match status" value="1"/>
</dbReference>
<evidence type="ECO:0000259" key="7">
    <source>
        <dbReference type="Pfam" id="PF01545"/>
    </source>
</evidence>
<dbReference type="GO" id="GO:0016020">
    <property type="term" value="C:membrane"/>
    <property type="evidence" value="ECO:0007669"/>
    <property type="project" value="UniProtKB-SubCell"/>
</dbReference>
<evidence type="ECO:0000313" key="9">
    <source>
        <dbReference type="EMBL" id="MBP1922074.1"/>
    </source>
</evidence>
<dbReference type="InterPro" id="IPR050291">
    <property type="entry name" value="CDF_Transporter"/>
</dbReference>
<proteinExistence type="predicted"/>
<dbReference type="Gene3D" id="3.30.70.1350">
    <property type="entry name" value="Cation efflux protein, cytoplasmic domain"/>
    <property type="match status" value="1"/>
</dbReference>
<dbReference type="InterPro" id="IPR027469">
    <property type="entry name" value="Cation_efflux_TMD_sf"/>
</dbReference>
<feature type="domain" description="Cation efflux protein transmembrane" evidence="7">
    <location>
        <begin position="42"/>
        <end position="231"/>
    </location>
</feature>
<dbReference type="InterPro" id="IPR027470">
    <property type="entry name" value="Cation_efflux_CTD"/>
</dbReference>
<dbReference type="Pfam" id="PF16916">
    <property type="entry name" value="ZT_dimer"/>
    <property type="match status" value="1"/>
</dbReference>
<evidence type="ECO:0000256" key="4">
    <source>
        <dbReference type="ARBA" id="ARBA00022989"/>
    </source>
</evidence>
<evidence type="ECO:0000259" key="8">
    <source>
        <dbReference type="Pfam" id="PF16916"/>
    </source>
</evidence>